<reference evidence="5" key="1">
    <citation type="submission" date="2009-09" db="EMBL/GenBank/DDBJ databases">
        <title>The complete chromosome of Alicyclobacillus acidocaldarius subsp. acidocaldarius DSM 446.</title>
        <authorList>
            <consortium name="US DOE Joint Genome Institute (JGI-PGF)"/>
            <person name="Lucas S."/>
            <person name="Copeland A."/>
            <person name="Lapidus A."/>
            <person name="Glavina del Rio T."/>
            <person name="Dalin E."/>
            <person name="Tice H."/>
            <person name="Bruce D."/>
            <person name="Goodwin L."/>
            <person name="Pitluck S."/>
            <person name="Kyrpides N."/>
            <person name="Mavromatis K."/>
            <person name="Ivanova N."/>
            <person name="Ovchinnikova G."/>
            <person name="Chertkov O."/>
            <person name="Sims D."/>
            <person name="Brettin T."/>
            <person name="Detter J.C."/>
            <person name="Han C."/>
            <person name="Larimer F."/>
            <person name="Land M."/>
            <person name="Hauser L."/>
            <person name="Markowitz V."/>
            <person name="Cheng J.-F."/>
            <person name="Hugenholtz P."/>
            <person name="Woyke T."/>
            <person name="Wu D."/>
            <person name="Pukall R."/>
            <person name="Klenk H.-P."/>
            <person name="Eisen J.A."/>
        </authorList>
    </citation>
    <scope>NUCLEOTIDE SEQUENCE [LARGE SCALE GENOMIC DNA]</scope>
    <source>
        <strain evidence="5">ATCC 27009 / DSM 446 / BCRC 14685 / JCM 5260 / KCTC 1825 / NBRC 15652 / NCIMB 11725 / NRRL B-14509 / 104-IA</strain>
    </source>
</reference>
<sequence length="480" mass="52771">MENADRKDRQGSRLGLFLSLAVFVGALLTGQWELAARQVWRDKRILALLLACVACSLLFPAMLVVVLVTAISSRQMVAPLANYPASTINEAKQLAVAWEKTIRWLDLSAGQYRVGLDKQQIQEISELNLNLSYGLLLALKEYGGDMKVAAKVLSPSEMSWFPVQITITKTTKGPLASSTPSLNPAQVNTNPSMDKSKTTTEVITIWLLHDITTYNGHYMFQWKEVNGQWIVANETYTQDYTPLYTFERPLGFKPEIMDQLYLFRQAFFFDPNFNDPALPQLMDIFNAWVDLASPDFSGVSNAKPQTNQQALDEWWSDIEAASQATVVPAGIIAAVMIHESGGYAQAFDPAGPAYGLMQLLPSTAAGLPGYDPSTWMEPQENLLLGAELLKEDYEQTGGTSWEEALCAYYGGLGTMESLGFRPGMPWPEAAPLLNVVPAAYAGNTQTMTDYAEQIMATAQWAETHAPTSNNSTSANDTTGS</sequence>
<feature type="compositionally biased region" description="Polar residues" evidence="1">
    <location>
        <begin position="172"/>
        <end position="193"/>
    </location>
</feature>
<dbReference type="eggNOG" id="COG0741">
    <property type="taxonomic scope" value="Bacteria"/>
</dbReference>
<keyword evidence="2" id="KW-1133">Transmembrane helix</keyword>
<dbReference type="HOGENOM" id="CLU_568203_0_0_9"/>
<keyword evidence="2" id="KW-0812">Transmembrane</keyword>
<protein>
    <submittedName>
        <fullName evidence="4">Lytic transglycosylase catalytic</fullName>
    </submittedName>
</protein>
<dbReference type="STRING" id="521098.Aaci_0611"/>
<proteinExistence type="predicted"/>
<evidence type="ECO:0000256" key="1">
    <source>
        <dbReference type="SAM" id="MobiDB-lite"/>
    </source>
</evidence>
<feature type="domain" description="Transglycosylase SLT" evidence="3">
    <location>
        <begin position="318"/>
        <end position="415"/>
    </location>
</feature>
<evidence type="ECO:0000313" key="5">
    <source>
        <dbReference type="Proteomes" id="UP000001917"/>
    </source>
</evidence>
<feature type="transmembrane region" description="Helical" evidence="2">
    <location>
        <begin position="14"/>
        <end position="34"/>
    </location>
</feature>
<keyword evidence="5" id="KW-1185">Reference proteome</keyword>
<dbReference type="KEGG" id="aac:Aaci_0611"/>
<dbReference type="AlphaFoldDB" id="C8WT03"/>
<dbReference type="CDD" id="cd00254">
    <property type="entry name" value="LT-like"/>
    <property type="match status" value="1"/>
</dbReference>
<dbReference type="RefSeq" id="WP_012810021.1">
    <property type="nucleotide sequence ID" value="NC_013205.1"/>
</dbReference>
<name>C8WT03_ALIAD</name>
<evidence type="ECO:0000313" key="4">
    <source>
        <dbReference type="EMBL" id="ACV57659.1"/>
    </source>
</evidence>
<feature type="region of interest" description="Disordered" evidence="1">
    <location>
        <begin position="172"/>
        <end position="194"/>
    </location>
</feature>
<evidence type="ECO:0000259" key="3">
    <source>
        <dbReference type="Pfam" id="PF01464"/>
    </source>
</evidence>
<dbReference type="Gene3D" id="1.10.530.10">
    <property type="match status" value="1"/>
</dbReference>
<feature type="transmembrane region" description="Helical" evidence="2">
    <location>
        <begin position="46"/>
        <end position="71"/>
    </location>
</feature>
<organism evidence="4 5">
    <name type="scientific">Alicyclobacillus acidocaldarius subsp. acidocaldarius (strain ATCC 27009 / DSM 446 / BCRC 14685 / JCM 5260 / KCTC 1825 / NBRC 15652 / NCIMB 11725 / NRRL B-14509 / 104-IA)</name>
    <name type="common">Bacillus acidocaldarius</name>
    <dbReference type="NCBI Taxonomy" id="521098"/>
    <lineage>
        <taxon>Bacteria</taxon>
        <taxon>Bacillati</taxon>
        <taxon>Bacillota</taxon>
        <taxon>Bacilli</taxon>
        <taxon>Bacillales</taxon>
        <taxon>Alicyclobacillaceae</taxon>
        <taxon>Alicyclobacillus</taxon>
    </lineage>
</organism>
<dbReference type="InterPro" id="IPR023346">
    <property type="entry name" value="Lysozyme-like_dom_sf"/>
</dbReference>
<reference evidence="4 5" key="2">
    <citation type="journal article" date="2010" name="Stand. Genomic Sci.">
        <title>Complete genome sequence of Alicyclobacillus acidocaldarius type strain (104-IA).</title>
        <authorList>
            <person name="Mavromatis K."/>
            <person name="Sikorski J."/>
            <person name="Lapidus A."/>
            <person name="Glavina Del Rio T."/>
            <person name="Copeland A."/>
            <person name="Tice H."/>
            <person name="Cheng J.F."/>
            <person name="Lucas S."/>
            <person name="Chen F."/>
            <person name="Nolan M."/>
            <person name="Bruce D."/>
            <person name="Goodwin L."/>
            <person name="Pitluck S."/>
            <person name="Ivanova N."/>
            <person name="Ovchinnikova G."/>
            <person name="Pati A."/>
            <person name="Chen A."/>
            <person name="Palaniappan K."/>
            <person name="Land M."/>
            <person name="Hauser L."/>
            <person name="Chang Y.J."/>
            <person name="Jeffries C.D."/>
            <person name="Chain P."/>
            <person name="Meincke L."/>
            <person name="Sims D."/>
            <person name="Chertkov O."/>
            <person name="Han C."/>
            <person name="Brettin T."/>
            <person name="Detter J.C."/>
            <person name="Wahrenburg C."/>
            <person name="Rohde M."/>
            <person name="Pukall R."/>
            <person name="Goker M."/>
            <person name="Bristow J."/>
            <person name="Eisen J.A."/>
            <person name="Markowitz V."/>
            <person name="Hugenholtz P."/>
            <person name="Klenk H.P."/>
            <person name="Kyrpides N.C."/>
        </authorList>
    </citation>
    <scope>NUCLEOTIDE SEQUENCE [LARGE SCALE GENOMIC DNA]</scope>
    <source>
        <strain evidence="5">ATCC 27009 / DSM 446 / BCRC 14685 / JCM 5260 / KCTC 1825 / NBRC 15652 / NCIMB 11725 / NRRL B-14509 / 104-IA</strain>
    </source>
</reference>
<gene>
    <name evidence="4" type="ordered locus">Aaci_0611</name>
</gene>
<dbReference type="SUPFAM" id="SSF53955">
    <property type="entry name" value="Lysozyme-like"/>
    <property type="match status" value="1"/>
</dbReference>
<dbReference type="InterPro" id="IPR008258">
    <property type="entry name" value="Transglycosylase_SLT_dom_1"/>
</dbReference>
<dbReference type="CAZy" id="GH23">
    <property type="family name" value="Glycoside Hydrolase Family 23"/>
</dbReference>
<dbReference type="Pfam" id="PF01464">
    <property type="entry name" value="SLT"/>
    <property type="match status" value="1"/>
</dbReference>
<dbReference type="Proteomes" id="UP000001917">
    <property type="component" value="Chromosome"/>
</dbReference>
<keyword evidence="2" id="KW-0472">Membrane</keyword>
<evidence type="ECO:0000256" key="2">
    <source>
        <dbReference type="SAM" id="Phobius"/>
    </source>
</evidence>
<dbReference type="EMBL" id="CP001727">
    <property type="protein sequence ID" value="ACV57659.1"/>
    <property type="molecule type" value="Genomic_DNA"/>
</dbReference>
<accession>C8WT03</accession>